<organism evidence="2 3">
    <name type="scientific">Puccinia striiformis f. sp. tritici PST-78</name>
    <dbReference type="NCBI Taxonomy" id="1165861"/>
    <lineage>
        <taxon>Eukaryota</taxon>
        <taxon>Fungi</taxon>
        <taxon>Dikarya</taxon>
        <taxon>Basidiomycota</taxon>
        <taxon>Pucciniomycotina</taxon>
        <taxon>Pucciniomycetes</taxon>
        <taxon>Pucciniales</taxon>
        <taxon>Pucciniaceae</taxon>
        <taxon>Puccinia</taxon>
    </lineage>
</organism>
<name>A0A0L0VND6_9BASI</name>
<dbReference type="PANTHER" id="PTHR38699">
    <property type="entry name" value="CHROMOSOME 1, WHOLE GENOME SHOTGUN SEQUENCE"/>
    <property type="match status" value="1"/>
</dbReference>
<dbReference type="EMBL" id="AJIL01000034">
    <property type="protein sequence ID" value="KNF00776.1"/>
    <property type="molecule type" value="Genomic_DNA"/>
</dbReference>
<sequence length="246" mass="28114">MRFAKRESFGLRTASRITTTRSSIMTILDPSHFPSLGIGSSNDRTQGAATHPVRLDNLTVSSDIDHEDDLPSPTSSFFDSKDLPLRLSTFQLPDLRFEQGYLMSLMPFFHFHPTTSSPEKTHHQHQVENQSRTSEPYVFGRQDRVEDLTPVDDDNYYLGSNFYVEWKMVVYVTLRDQLFYPLIQGCIWGSASLVISHLWKIRPQKRKLHTRHNLESSSAPIVSKPGSIWDRVVSSIWGGVQTNTTL</sequence>
<comment type="caution">
    <text evidence="2">The sequence shown here is derived from an EMBL/GenBank/DDBJ whole genome shotgun (WGS) entry which is preliminary data.</text>
</comment>
<dbReference type="Proteomes" id="UP000054564">
    <property type="component" value="Unassembled WGS sequence"/>
</dbReference>
<feature type="region of interest" description="Disordered" evidence="1">
    <location>
        <begin position="115"/>
        <end position="135"/>
    </location>
</feature>
<accession>A0A0L0VND6</accession>
<keyword evidence="3" id="KW-1185">Reference proteome</keyword>
<dbReference type="STRING" id="1165861.A0A0L0VND6"/>
<dbReference type="GO" id="GO:0140580">
    <property type="term" value="F:mitochondrion autophagosome adaptor activity"/>
    <property type="evidence" value="ECO:0007669"/>
    <property type="project" value="InterPro"/>
</dbReference>
<dbReference type="OrthoDB" id="10257284at2759"/>
<evidence type="ECO:0000313" key="2">
    <source>
        <dbReference type="EMBL" id="KNF00776.1"/>
    </source>
</evidence>
<dbReference type="GO" id="GO:0000423">
    <property type="term" value="P:mitophagy"/>
    <property type="evidence" value="ECO:0007669"/>
    <property type="project" value="InterPro"/>
</dbReference>
<dbReference type="AlphaFoldDB" id="A0A0L0VND6"/>
<dbReference type="InterPro" id="IPR013898">
    <property type="entry name" value="Atg43"/>
</dbReference>
<evidence type="ECO:0000256" key="1">
    <source>
        <dbReference type="SAM" id="MobiDB-lite"/>
    </source>
</evidence>
<protein>
    <submittedName>
        <fullName evidence="2">Uncharacterized protein</fullName>
    </submittedName>
</protein>
<dbReference type="PANTHER" id="PTHR38699:SF1">
    <property type="entry name" value="MITOPHAGY RECEPTOR ATG43"/>
    <property type="match status" value="1"/>
</dbReference>
<evidence type="ECO:0000313" key="3">
    <source>
        <dbReference type="Proteomes" id="UP000054564"/>
    </source>
</evidence>
<gene>
    <name evidence="2" type="ORF">PSTG_05916</name>
</gene>
<reference evidence="3" key="1">
    <citation type="submission" date="2014-03" db="EMBL/GenBank/DDBJ databases">
        <title>The Genome Sequence of Puccinia striiformis f. sp. tritici PST-78.</title>
        <authorList>
            <consortium name="The Broad Institute Genome Sequencing Platform"/>
            <person name="Cuomo C."/>
            <person name="Hulbert S."/>
            <person name="Chen X."/>
            <person name="Walker B."/>
            <person name="Young S.K."/>
            <person name="Zeng Q."/>
            <person name="Gargeya S."/>
            <person name="Fitzgerald M."/>
            <person name="Haas B."/>
            <person name="Abouelleil A."/>
            <person name="Alvarado L."/>
            <person name="Arachchi H.M."/>
            <person name="Berlin A.M."/>
            <person name="Chapman S.B."/>
            <person name="Goldberg J."/>
            <person name="Griggs A."/>
            <person name="Gujja S."/>
            <person name="Hansen M."/>
            <person name="Howarth C."/>
            <person name="Imamovic A."/>
            <person name="Larimer J."/>
            <person name="McCowan C."/>
            <person name="Montmayeur A."/>
            <person name="Murphy C."/>
            <person name="Neiman D."/>
            <person name="Pearson M."/>
            <person name="Priest M."/>
            <person name="Roberts A."/>
            <person name="Saif S."/>
            <person name="Shea T."/>
            <person name="Sisk P."/>
            <person name="Sykes S."/>
            <person name="Wortman J."/>
            <person name="Nusbaum C."/>
            <person name="Birren B."/>
        </authorList>
    </citation>
    <scope>NUCLEOTIDE SEQUENCE [LARGE SCALE GENOMIC DNA]</scope>
    <source>
        <strain evidence="3">race PST-78</strain>
    </source>
</reference>
<proteinExistence type="predicted"/>